<gene>
    <name evidence="1" type="ORF">FLACHUCJ7_00841</name>
</gene>
<dbReference type="EMBL" id="CAIJDO010000081">
    <property type="protein sequence ID" value="CAD0002118.1"/>
    <property type="molecule type" value="Genomic_DNA"/>
</dbReference>
<reference evidence="1 2" key="1">
    <citation type="submission" date="2020-06" db="EMBL/GenBank/DDBJ databases">
        <authorList>
            <person name="Criscuolo A."/>
        </authorList>
    </citation>
    <scope>NUCLEOTIDE SEQUENCE [LARGE SCALE GENOMIC DNA]</scope>
    <source>
        <strain evidence="2">CIP 110025</strain>
    </source>
</reference>
<protein>
    <submittedName>
        <fullName evidence="1">Uncharacterized protein</fullName>
    </submittedName>
</protein>
<dbReference type="AlphaFoldDB" id="A0A6V6YRH8"/>
<evidence type="ECO:0000313" key="1">
    <source>
        <dbReference type="EMBL" id="CAD0002118.1"/>
    </source>
</evidence>
<evidence type="ECO:0000313" key="2">
    <source>
        <dbReference type="Proteomes" id="UP000556700"/>
    </source>
</evidence>
<name>A0A6V6YRH8_9FLAO</name>
<sequence>MIHNVYMDLLSIFTNKRFCTTKDFKLLSDDQKKLALFFLNDGAEQNQIGCIDELEKLYRNGWGVEKNIIKADSLKKHLDRQMFKK</sequence>
<keyword evidence="2" id="KW-1185">Reference proteome</keyword>
<organism evidence="1 2">
    <name type="scientific">Flavobacterium chungangense</name>
    <dbReference type="NCBI Taxonomy" id="554283"/>
    <lineage>
        <taxon>Bacteria</taxon>
        <taxon>Pseudomonadati</taxon>
        <taxon>Bacteroidota</taxon>
        <taxon>Flavobacteriia</taxon>
        <taxon>Flavobacteriales</taxon>
        <taxon>Flavobacteriaceae</taxon>
        <taxon>Flavobacterium</taxon>
    </lineage>
</organism>
<accession>A0A6V6YRH8</accession>
<dbReference type="Proteomes" id="UP000556700">
    <property type="component" value="Unassembled WGS sequence"/>
</dbReference>
<comment type="caution">
    <text evidence="1">The sequence shown here is derived from an EMBL/GenBank/DDBJ whole genome shotgun (WGS) entry which is preliminary data.</text>
</comment>
<proteinExistence type="predicted"/>